<evidence type="ECO:0000313" key="4">
    <source>
        <dbReference type="EMBL" id="CVK16590.1"/>
    </source>
</evidence>
<evidence type="ECO:0000256" key="3">
    <source>
        <dbReference type="ARBA" id="ARBA00023098"/>
    </source>
</evidence>
<dbReference type="OrthoDB" id="8442777at2"/>
<evidence type="ECO:0000256" key="1">
    <source>
        <dbReference type="ARBA" id="ARBA00022516"/>
    </source>
</evidence>
<dbReference type="GO" id="GO:0008770">
    <property type="term" value="F:[acyl-carrier-protein] phosphodiesterase activity"/>
    <property type="evidence" value="ECO:0007669"/>
    <property type="project" value="InterPro"/>
</dbReference>
<evidence type="ECO:0000313" key="5">
    <source>
        <dbReference type="Proteomes" id="UP000182761"/>
    </source>
</evidence>
<dbReference type="Pfam" id="PF04336">
    <property type="entry name" value="ACP_PD"/>
    <property type="match status" value="1"/>
</dbReference>
<proteinExistence type="predicted"/>
<keyword evidence="2" id="KW-0378">Hydrolase</keyword>
<dbReference type="RefSeq" id="WP_055425777.1">
    <property type="nucleotide sequence ID" value="NZ_FCOR01000008.1"/>
</dbReference>
<reference evidence="4 5" key="1">
    <citation type="submission" date="2016-01" db="EMBL/GenBank/DDBJ databases">
        <authorList>
            <person name="McClelland M."/>
            <person name="Jain A."/>
            <person name="Saraogi P."/>
            <person name="Mendelson R."/>
            <person name="Westerman R."/>
            <person name="SanMiguel P."/>
            <person name="Csonka L."/>
        </authorList>
    </citation>
    <scope>NUCLEOTIDE SEQUENCE [LARGE SCALE GENOMIC DNA]</scope>
    <source>
        <strain evidence="4 5">R-53146</strain>
    </source>
</reference>
<dbReference type="PANTHER" id="PTHR38764:SF1">
    <property type="entry name" value="ACYL CARRIER PROTEIN PHOSPHODIESTERASE"/>
    <property type="match status" value="1"/>
</dbReference>
<accession>A0A0X3AQB2</accession>
<sequence length="213" mass="25343">MNIVAHQLLSYQIPDIQLGNVLGEIVRGKGYQNYPQSIATGILLHRHIDSFTDSHPIVKETTSIFHQSYGKFAPIITDVIYDYFLIKNWHLFWDEDFELFKKSCYDLVQCTEILFPKKLDTILNSLIEDDWFEKYSTYEGIEWTLHHLTKKSKFNQSIADMGNSIKEIYLQEKKIERHFLEFFPQLQIFCKEFIIKLMPEYDILIQQNNAHRL</sequence>
<keyword evidence="5" id="KW-1185">Reference proteome</keyword>
<protein>
    <submittedName>
        <fullName evidence="4">Acyl carrier protein phosphodiesterase</fullName>
    </submittedName>
</protein>
<keyword evidence="1" id="KW-0444">Lipid biosynthesis</keyword>
<gene>
    <name evidence="4" type="ORF">Ga0061079_10893</name>
</gene>
<dbReference type="STRING" id="1586267.GCA_001418685_01452"/>
<name>A0A0X3AQB2_9FLAO</name>
<dbReference type="Proteomes" id="UP000182761">
    <property type="component" value="Unassembled WGS sequence"/>
</dbReference>
<dbReference type="PANTHER" id="PTHR38764">
    <property type="entry name" value="ACYL CARRIER PROTEIN PHOSPHODIESTERASE"/>
    <property type="match status" value="1"/>
</dbReference>
<dbReference type="EMBL" id="FCOR01000008">
    <property type="protein sequence ID" value="CVK16590.1"/>
    <property type="molecule type" value="Genomic_DNA"/>
</dbReference>
<dbReference type="InterPro" id="IPR007431">
    <property type="entry name" value="ACP_PD"/>
</dbReference>
<dbReference type="AlphaFoldDB" id="A0A0X3AQB2"/>
<evidence type="ECO:0000256" key="2">
    <source>
        <dbReference type="ARBA" id="ARBA00022801"/>
    </source>
</evidence>
<organism evidence="4 5">
    <name type="scientific">Apibacter mensalis</name>
    <dbReference type="NCBI Taxonomy" id="1586267"/>
    <lineage>
        <taxon>Bacteria</taxon>
        <taxon>Pseudomonadati</taxon>
        <taxon>Bacteroidota</taxon>
        <taxon>Flavobacteriia</taxon>
        <taxon>Flavobacteriales</taxon>
        <taxon>Weeksellaceae</taxon>
        <taxon>Apibacter</taxon>
    </lineage>
</organism>
<keyword evidence="3" id="KW-0443">Lipid metabolism</keyword>
<dbReference type="GO" id="GO:0006633">
    <property type="term" value="P:fatty acid biosynthetic process"/>
    <property type="evidence" value="ECO:0007669"/>
    <property type="project" value="InterPro"/>
</dbReference>